<reference evidence="1" key="3">
    <citation type="submission" date="2020-02" db="EMBL/GenBank/DDBJ databases">
        <authorList>
            <person name="Sarangi A.N."/>
            <person name="Ghosh S."/>
            <person name="Mukherjee M."/>
            <person name="Tripathy S."/>
        </authorList>
    </citation>
    <scope>NUCLEOTIDE SEQUENCE</scope>
    <source>
        <strain evidence="1">BDU141951</strain>
    </source>
</reference>
<dbReference type="AlphaFoldDB" id="A0A0C1Y2T4"/>
<reference evidence="1" key="1">
    <citation type="submission" date="2014-11" db="EMBL/GenBank/DDBJ databases">
        <authorList>
            <person name="Malar M.C."/>
            <person name="Sen D."/>
            <person name="Tripathy S."/>
        </authorList>
    </citation>
    <scope>NUCLEOTIDE SEQUENCE</scope>
    <source>
        <strain evidence="1">BDU141951</strain>
    </source>
</reference>
<name>A0A0C1Y2T4_9CYAN</name>
<reference evidence="1" key="2">
    <citation type="journal article" date="2015" name="Genome Announc.">
        <title>Draft Genome Sequence of Filamentous Marine Cyanobacterium Lyngbya confervoides Strain BDU141951.</title>
        <authorList>
            <person name="Chandrababunaidu M.M."/>
            <person name="Sen D."/>
            <person name="Tripathy S."/>
        </authorList>
    </citation>
    <scope>NUCLEOTIDE SEQUENCE</scope>
    <source>
        <strain evidence="1">BDU141951</strain>
    </source>
</reference>
<evidence type="ECO:0008006" key="2">
    <source>
        <dbReference type="Google" id="ProtNLM"/>
    </source>
</evidence>
<evidence type="ECO:0000313" key="1">
    <source>
        <dbReference type="EMBL" id="NEV66013.1"/>
    </source>
</evidence>
<sequence length="593" mass="67262">MAPSPIFALLTERSRRSRYFWLGLSMVFAVIYGGLALQQAFASDYVVQDDARQHIFWMQRFLDSELFPDDLIADYFQAAAPIGYEWLYRSLTMLGITPDWVSKVLPFFLGVITVGYGFFLSLEIFPLPLGAFISSALLNQAIWGSDEISSATPRAFLYPLLLAFLYYLLRQVRWRSGLVLVLQAIFYPPIILISVGVLVLRLAQWPKGRLRLSHDWRDYGLVAAGMALILALALYTGNLSEFGSIVSRAEAQTMPEFQPGGRNAFFRSDIAFWLDGYPGRSGIFHRRTSIPVTSWVGLLLPWFLWSPAKTPLRRLVTPHVRVLGQLLVVSFGLFMLAHLLLFELHLPSRYTSHTIRVVLVLAAGMVWVFLFEALFKWGDRWVRSSTASGRSHPSGQLKRLLGQSLPLLFVAAFFIATFFYYPLFLNNYPKTAYYNLADSSELYEFFQQQPKDSLIASLSNEASNLPSFAGRSILVSEEHGLAYHTEYYRQFRQRVIDLLNAQYTTDPAVVAAFIQQYGVDFWLLDHHAFAPTYVSDSQWMRQFQPAADQATEHVAQGQVPIVSQAVPSCSVFQSDRWTVLDADCVVRFAQSAS</sequence>
<protein>
    <recommendedName>
        <fullName evidence="2">Glycosyltransferase RgtA/B/C/D-like domain-containing protein</fullName>
    </recommendedName>
</protein>
<gene>
    <name evidence="1" type="ORF">QQ91_002665</name>
</gene>
<comment type="caution">
    <text evidence="1">The sequence shown here is derived from an EMBL/GenBank/DDBJ whole genome shotgun (WGS) entry which is preliminary data.</text>
</comment>
<accession>A0A0C1Y2T4</accession>
<proteinExistence type="predicted"/>
<organism evidence="1">
    <name type="scientific">Lyngbya confervoides BDU141951</name>
    <dbReference type="NCBI Taxonomy" id="1574623"/>
    <lineage>
        <taxon>Bacteria</taxon>
        <taxon>Bacillati</taxon>
        <taxon>Cyanobacteriota</taxon>
        <taxon>Cyanophyceae</taxon>
        <taxon>Oscillatoriophycideae</taxon>
        <taxon>Oscillatoriales</taxon>
        <taxon>Microcoleaceae</taxon>
        <taxon>Lyngbya</taxon>
    </lineage>
</organism>
<dbReference type="EMBL" id="JTHE02000003">
    <property type="protein sequence ID" value="NEV66013.1"/>
    <property type="molecule type" value="Genomic_DNA"/>
</dbReference>